<evidence type="ECO:0000313" key="11">
    <source>
        <dbReference type="RefSeq" id="XP_031424369.1"/>
    </source>
</evidence>
<evidence type="ECO:0000256" key="5">
    <source>
        <dbReference type="ARBA" id="ARBA00023136"/>
    </source>
</evidence>
<proteinExistence type="inferred from homology"/>
<name>A0A6P8FFE2_CLUHA</name>
<feature type="region of interest" description="Disordered" evidence="6">
    <location>
        <begin position="55"/>
        <end position="89"/>
    </location>
</feature>
<evidence type="ECO:0000259" key="9">
    <source>
        <dbReference type="Pfam" id="PF20520"/>
    </source>
</evidence>
<dbReference type="InterPro" id="IPR008388">
    <property type="entry name" value="Ac45_acc_su"/>
</dbReference>
<dbReference type="GO" id="GO:0012505">
    <property type="term" value="C:endomembrane system"/>
    <property type="evidence" value="ECO:0007669"/>
    <property type="project" value="UniProtKB-ARBA"/>
</dbReference>
<dbReference type="GO" id="GO:0033176">
    <property type="term" value="C:proton-transporting V-type ATPase complex"/>
    <property type="evidence" value="ECO:0007669"/>
    <property type="project" value="TreeGrafter"/>
</dbReference>
<dbReference type="InterPro" id="IPR046755">
    <property type="entry name" value="VAS1_LD"/>
</dbReference>
<evidence type="ECO:0000256" key="3">
    <source>
        <dbReference type="ARBA" id="ARBA00022692"/>
    </source>
</evidence>
<dbReference type="PANTHER" id="PTHR12471">
    <property type="entry name" value="VACUOLAR ATP SYNTHASE SUBUNIT S1"/>
    <property type="match status" value="1"/>
</dbReference>
<dbReference type="AlphaFoldDB" id="A0A6P8FFE2"/>
<dbReference type="KEGG" id="char:105904829"/>
<evidence type="ECO:0000256" key="6">
    <source>
        <dbReference type="SAM" id="MobiDB-lite"/>
    </source>
</evidence>
<accession>A0A6P8FFE2</accession>
<dbReference type="FunFam" id="2.40.160.110:FF:000003">
    <property type="entry name" value="ATPase H+ transporting accessory protein 1"/>
    <property type="match status" value="1"/>
</dbReference>
<protein>
    <submittedName>
        <fullName evidence="11">ATPase H+ transporting accessory protein 1 like a</fullName>
    </submittedName>
</protein>
<reference evidence="11" key="1">
    <citation type="submission" date="2025-08" db="UniProtKB">
        <authorList>
            <consortium name="RefSeq"/>
        </authorList>
    </citation>
    <scope>IDENTIFICATION</scope>
</reference>
<keyword evidence="3 7" id="KW-0812">Transmembrane</keyword>
<dbReference type="Proteomes" id="UP000515152">
    <property type="component" value="Chromosome 5"/>
</dbReference>
<dbReference type="GO" id="GO:0098588">
    <property type="term" value="C:bounding membrane of organelle"/>
    <property type="evidence" value="ECO:0007669"/>
    <property type="project" value="UniProtKB-ARBA"/>
</dbReference>
<evidence type="ECO:0000259" key="8">
    <source>
        <dbReference type="Pfam" id="PF05827"/>
    </source>
</evidence>
<dbReference type="Pfam" id="PF20520">
    <property type="entry name" value="Ac45-VOA1_TM"/>
    <property type="match status" value="1"/>
</dbReference>
<evidence type="ECO:0000256" key="4">
    <source>
        <dbReference type="ARBA" id="ARBA00022989"/>
    </source>
</evidence>
<dbReference type="GO" id="GO:0030659">
    <property type="term" value="C:cytoplasmic vesicle membrane"/>
    <property type="evidence" value="ECO:0007669"/>
    <property type="project" value="UniProtKB-ARBA"/>
</dbReference>
<dbReference type="GO" id="GO:0001671">
    <property type="term" value="F:ATPase activator activity"/>
    <property type="evidence" value="ECO:0007669"/>
    <property type="project" value="TreeGrafter"/>
</dbReference>
<dbReference type="CTD" id="100000415"/>
<evidence type="ECO:0000313" key="10">
    <source>
        <dbReference type="Proteomes" id="UP000515152"/>
    </source>
</evidence>
<evidence type="ECO:0000256" key="1">
    <source>
        <dbReference type="ARBA" id="ARBA00004167"/>
    </source>
</evidence>
<dbReference type="Pfam" id="PF05827">
    <property type="entry name" value="VAS1_LD"/>
    <property type="match status" value="1"/>
</dbReference>
<feature type="domain" description="V-type proton ATPase subunit S1 luminal" evidence="8">
    <location>
        <begin position="130"/>
        <end position="276"/>
    </location>
</feature>
<feature type="domain" description="V-type proton ATPase subunit S1/VOA1 transmembrane" evidence="9">
    <location>
        <begin position="291"/>
        <end position="328"/>
    </location>
</feature>
<dbReference type="GeneID" id="105904829"/>
<dbReference type="InterPro" id="IPR046756">
    <property type="entry name" value="VAS1/VOA1_TM"/>
</dbReference>
<keyword evidence="5 7" id="KW-0472">Membrane</keyword>
<keyword evidence="4 7" id="KW-1133">Transmembrane helix</keyword>
<gene>
    <name evidence="11" type="primary">atp6ap1la</name>
</gene>
<evidence type="ECO:0000256" key="2">
    <source>
        <dbReference type="ARBA" id="ARBA00009037"/>
    </source>
</evidence>
<dbReference type="Gene3D" id="2.40.160.110">
    <property type="match status" value="1"/>
</dbReference>
<comment type="similarity">
    <text evidence="2">Belongs to the vacuolar ATPase subunit S1 family.</text>
</comment>
<feature type="compositionally biased region" description="Low complexity" evidence="6">
    <location>
        <begin position="66"/>
        <end position="80"/>
    </location>
</feature>
<dbReference type="OrthoDB" id="9442153at2759"/>
<evidence type="ECO:0000256" key="7">
    <source>
        <dbReference type="SAM" id="Phobius"/>
    </source>
</evidence>
<organism evidence="10 11">
    <name type="scientific">Clupea harengus</name>
    <name type="common">Atlantic herring</name>
    <dbReference type="NCBI Taxonomy" id="7950"/>
    <lineage>
        <taxon>Eukaryota</taxon>
        <taxon>Metazoa</taxon>
        <taxon>Chordata</taxon>
        <taxon>Craniata</taxon>
        <taxon>Vertebrata</taxon>
        <taxon>Euteleostomi</taxon>
        <taxon>Actinopterygii</taxon>
        <taxon>Neopterygii</taxon>
        <taxon>Teleostei</taxon>
        <taxon>Clupei</taxon>
        <taxon>Clupeiformes</taxon>
        <taxon>Clupeoidei</taxon>
        <taxon>Clupeidae</taxon>
        <taxon>Clupea</taxon>
    </lineage>
</organism>
<feature type="transmembrane region" description="Helical" evidence="7">
    <location>
        <begin position="292"/>
        <end position="315"/>
    </location>
</feature>
<keyword evidence="10" id="KW-1185">Reference proteome</keyword>
<dbReference type="RefSeq" id="XP_031424369.1">
    <property type="nucleotide sequence ID" value="XM_031568509.2"/>
</dbReference>
<dbReference type="GO" id="GO:0030641">
    <property type="term" value="P:regulation of cellular pH"/>
    <property type="evidence" value="ECO:0007669"/>
    <property type="project" value="TreeGrafter"/>
</dbReference>
<dbReference type="PANTHER" id="PTHR12471:SF3">
    <property type="entry name" value="ATPASE, H+ TRANSPORTING, LYSOSOMAL ACCESSORY PROTEIN 1-LIKE"/>
    <property type="match status" value="1"/>
</dbReference>
<comment type="subcellular location">
    <subcellularLocation>
        <location evidence="1">Membrane</location>
        <topology evidence="1">Single-pass membrane protein</topology>
    </subcellularLocation>
</comment>
<sequence>MKQSSSVAVGYHLPVSMAQQRILTCFILFLFIFLSLASSYDKVPAIVQRSLDASSAPTSSVRNDGEASQSSSASTGESTSLPDEKPLHNVPEAHGWRLYSPLRSKRKLLQAPGSLLPYSPLNVVYNDRMCILFRARKLAIRYKNHTLVDLTERAFGPEAQVDTKGSLCSKDKATLNMRFGDVEDLRGLAIRLQMSNTFYESAGQNWFTLDSVHIHYNWTHEATFNATDVYAPSINSYHCQHVSSLQKYDTLLVPSSLTDNAANWHVTFTDFQIQAFNVLSNKFASASDCATFFTPAILMGLITSLILLLVLAYALHMVVHLKHIDRYEEHKTTVYFPRSTEAECTEKNNL</sequence>